<dbReference type="GO" id="GO:0046872">
    <property type="term" value="F:metal ion binding"/>
    <property type="evidence" value="ECO:0007669"/>
    <property type="project" value="UniProtKB-UniRule"/>
</dbReference>
<feature type="binding site" evidence="6">
    <location>
        <position position="242"/>
    </location>
    <ligand>
        <name>a divalent metal cation</name>
        <dbReference type="ChEBI" id="CHEBI:60240"/>
        <label>2</label>
        <note>catalytic</note>
    </ligand>
</feature>
<keyword evidence="3 6" id="KW-0645">Protease</keyword>
<protein>
    <recommendedName>
        <fullName evidence="6 7">Methionine aminopeptidase</fullName>
        <shortName evidence="6">MAP</shortName>
        <shortName evidence="6">MetAP</shortName>
        <ecNumber evidence="6 7">3.4.11.18</ecNumber>
    </recommendedName>
    <alternativeName>
        <fullName evidence="6">Peptidase M</fullName>
    </alternativeName>
</protein>
<evidence type="ECO:0000256" key="2">
    <source>
        <dbReference type="ARBA" id="ARBA00022438"/>
    </source>
</evidence>
<gene>
    <name evidence="6" type="primary">map</name>
    <name evidence="9" type="ordered locus">Bcav_3121</name>
</gene>
<dbReference type="InterPro" id="IPR000994">
    <property type="entry name" value="Pept_M24"/>
</dbReference>
<keyword evidence="4 6" id="KW-0479">Metal-binding</keyword>
<evidence type="ECO:0000256" key="5">
    <source>
        <dbReference type="ARBA" id="ARBA00022801"/>
    </source>
</evidence>
<evidence type="ECO:0000256" key="1">
    <source>
        <dbReference type="ARBA" id="ARBA00002521"/>
    </source>
</evidence>
<dbReference type="InterPro" id="IPR001714">
    <property type="entry name" value="Pept_M24_MAP"/>
</dbReference>
<evidence type="ECO:0000313" key="9">
    <source>
        <dbReference type="EMBL" id="ACQ81365.1"/>
    </source>
</evidence>
<feature type="domain" description="Peptidase M24" evidence="8">
    <location>
        <begin position="17"/>
        <end position="248"/>
    </location>
</feature>
<dbReference type="EC" id="3.4.11.18" evidence="6 7"/>
<name>C5C0G9_BEUC1</name>
<feature type="binding site" evidence="6">
    <location>
        <position position="82"/>
    </location>
    <ligand>
        <name>substrate</name>
    </ligand>
</feature>
<dbReference type="NCBIfam" id="TIGR00500">
    <property type="entry name" value="met_pdase_I"/>
    <property type="match status" value="1"/>
</dbReference>
<comment type="cofactor">
    <cofactor evidence="6">
        <name>Co(2+)</name>
        <dbReference type="ChEBI" id="CHEBI:48828"/>
    </cofactor>
    <cofactor evidence="6">
        <name>Zn(2+)</name>
        <dbReference type="ChEBI" id="CHEBI:29105"/>
    </cofactor>
    <cofactor evidence="6">
        <name>Mn(2+)</name>
        <dbReference type="ChEBI" id="CHEBI:29035"/>
    </cofactor>
    <cofactor evidence="6">
        <name>Fe(2+)</name>
        <dbReference type="ChEBI" id="CHEBI:29033"/>
    </cofactor>
    <text evidence="6">Binds 2 divalent metal cations per subunit. Has a high-affinity and a low affinity metal-binding site. The true nature of the physiological cofactor is under debate. The enzyme is active with cobalt, zinc, manganese or divalent iron ions. Most likely, methionine aminopeptidases function as mononuclear Fe(2+)-metalloproteases under physiological conditions, and the catalytically relevant metal-binding site has been assigned to the histidine-containing high-affinity site.</text>
</comment>
<feature type="binding site" evidence="6">
    <location>
        <position position="178"/>
    </location>
    <ligand>
        <name>a divalent metal cation</name>
        <dbReference type="ChEBI" id="CHEBI:60240"/>
        <label>2</label>
        <note>catalytic</note>
    </ligand>
</feature>
<feature type="binding site" evidence="6">
    <location>
        <position position="211"/>
    </location>
    <ligand>
        <name>a divalent metal cation</name>
        <dbReference type="ChEBI" id="CHEBI:60240"/>
        <label>2</label>
        <note>catalytic</note>
    </ligand>
</feature>
<feature type="binding site" evidence="6">
    <location>
        <position position="110"/>
    </location>
    <ligand>
        <name>a divalent metal cation</name>
        <dbReference type="ChEBI" id="CHEBI:60240"/>
        <label>1</label>
    </ligand>
</feature>
<dbReference type="HOGENOM" id="CLU_015857_0_1_11"/>
<dbReference type="eggNOG" id="COG0024">
    <property type="taxonomic scope" value="Bacteria"/>
</dbReference>
<proteinExistence type="inferred from homology"/>
<dbReference type="GO" id="GO:0070006">
    <property type="term" value="F:metalloaminopeptidase activity"/>
    <property type="evidence" value="ECO:0007669"/>
    <property type="project" value="UniProtKB-UniRule"/>
</dbReference>
<dbReference type="PRINTS" id="PR00599">
    <property type="entry name" value="MAPEPTIDASE"/>
</dbReference>
<feature type="binding site" evidence="6">
    <location>
        <position position="99"/>
    </location>
    <ligand>
        <name>a divalent metal cation</name>
        <dbReference type="ChEBI" id="CHEBI:60240"/>
        <label>1</label>
    </ligand>
</feature>
<evidence type="ECO:0000313" key="10">
    <source>
        <dbReference type="Proteomes" id="UP000007962"/>
    </source>
</evidence>
<dbReference type="InterPro" id="IPR036005">
    <property type="entry name" value="Creatinase/aminopeptidase-like"/>
</dbReference>
<dbReference type="GO" id="GO:0006508">
    <property type="term" value="P:proteolysis"/>
    <property type="evidence" value="ECO:0007669"/>
    <property type="project" value="UniProtKB-KW"/>
</dbReference>
<sequence length="276" mass="28159">MFRSPRIELKTPEQIVAMRRSGLVLAGVLDEVRAHLGPGVTTRELDAVAAAAVARAGATSNFLGYHGYPATICTSVNDQVVHGIPSDRPLADGDVVSVDAGAIVDGWHSDSAFTTVIGAAAPRDAALVAATERAMWAGVAALASARRLGEVGAAVEASVTGAADDGDGFAIVTEYVGHGIGTAMHQSPDVPNYATRDRGPRVVPGLVVAIEPMLVAGDPATRVLDDDWTVVTLDGSRAAHVEHTVAVHDGGIWVLTAADGGTAGLAPYGVRPVPVG</sequence>
<reference evidence="9 10" key="1">
    <citation type="journal article" date="2009" name="Stand. Genomic Sci.">
        <title>Complete genome sequence of Beutenbergia cavernae type strain (HKI 0122).</title>
        <authorList>
            <person name="Land M."/>
            <person name="Pukall R."/>
            <person name="Abt B."/>
            <person name="Goker M."/>
            <person name="Rohde M."/>
            <person name="Glavina Del Rio T."/>
            <person name="Tice H."/>
            <person name="Copeland A."/>
            <person name="Cheng J.F."/>
            <person name="Lucas S."/>
            <person name="Chen F."/>
            <person name="Nolan M."/>
            <person name="Bruce D."/>
            <person name="Goodwin L."/>
            <person name="Pitluck S."/>
            <person name="Ivanova N."/>
            <person name="Mavromatis K."/>
            <person name="Ovchinnikova G."/>
            <person name="Pati A."/>
            <person name="Chen A."/>
            <person name="Palaniappan K."/>
            <person name="Hauser L."/>
            <person name="Chang Y.J."/>
            <person name="Jefferies C.C."/>
            <person name="Saunders E."/>
            <person name="Brettin T."/>
            <person name="Detter J.C."/>
            <person name="Han C."/>
            <person name="Chain P."/>
            <person name="Bristow J."/>
            <person name="Eisen J.A."/>
            <person name="Markowitz V."/>
            <person name="Hugenholtz P."/>
            <person name="Kyrpides N.C."/>
            <person name="Klenk H.P."/>
            <person name="Lapidus A."/>
        </authorList>
    </citation>
    <scope>NUCLEOTIDE SEQUENCE [LARGE SCALE GENOMIC DNA]</scope>
    <source>
        <strain evidence="10">ATCC BAA-8 / DSM 12333 / NBRC 16432</strain>
    </source>
</reference>
<dbReference type="SUPFAM" id="SSF55920">
    <property type="entry name" value="Creatinase/aminopeptidase"/>
    <property type="match status" value="1"/>
</dbReference>
<dbReference type="GO" id="GO:0005829">
    <property type="term" value="C:cytosol"/>
    <property type="evidence" value="ECO:0007669"/>
    <property type="project" value="TreeGrafter"/>
</dbReference>
<dbReference type="RefSeq" id="WP_015883605.1">
    <property type="nucleotide sequence ID" value="NC_012669.1"/>
</dbReference>
<evidence type="ECO:0000256" key="7">
    <source>
        <dbReference type="RuleBase" id="RU003653"/>
    </source>
</evidence>
<dbReference type="OrthoDB" id="9802055at2"/>
<dbReference type="GO" id="GO:0004239">
    <property type="term" value="F:initiator methionyl aminopeptidase activity"/>
    <property type="evidence" value="ECO:0007669"/>
    <property type="project" value="UniProtKB-UniRule"/>
</dbReference>
<dbReference type="KEGG" id="bcv:Bcav_3121"/>
<dbReference type="STRING" id="471853.Bcav_3121"/>
<keyword evidence="2 6" id="KW-0031">Aminopeptidase</keyword>
<dbReference type="InterPro" id="IPR002467">
    <property type="entry name" value="Pept_M24A_MAP1"/>
</dbReference>
<keyword evidence="10" id="KW-1185">Reference proteome</keyword>
<evidence type="ECO:0000259" key="8">
    <source>
        <dbReference type="Pfam" id="PF00557"/>
    </source>
</evidence>
<comment type="catalytic activity">
    <reaction evidence="6 7">
        <text>Release of N-terminal amino acids, preferentially methionine, from peptides and arylamides.</text>
        <dbReference type="EC" id="3.4.11.18"/>
    </reaction>
</comment>
<dbReference type="EMBL" id="CP001618">
    <property type="protein sequence ID" value="ACQ81365.1"/>
    <property type="molecule type" value="Genomic_DNA"/>
</dbReference>
<feature type="binding site" evidence="6">
    <location>
        <position position="185"/>
    </location>
    <ligand>
        <name>substrate</name>
    </ligand>
</feature>
<dbReference type="PANTHER" id="PTHR43330:SF27">
    <property type="entry name" value="METHIONINE AMINOPEPTIDASE"/>
    <property type="match status" value="1"/>
</dbReference>
<keyword evidence="5 6" id="KW-0378">Hydrolase</keyword>
<comment type="similarity">
    <text evidence="6">Belongs to the peptidase M24A family. Methionine aminopeptidase type 1 subfamily.</text>
</comment>
<organism evidence="9 10">
    <name type="scientific">Beutenbergia cavernae (strain ATCC BAA-8 / DSM 12333 / CCUG 43141 / JCM 11478 / NBRC 16432 / NCIMB 13614 / HKI 0122)</name>
    <dbReference type="NCBI Taxonomy" id="471853"/>
    <lineage>
        <taxon>Bacteria</taxon>
        <taxon>Bacillati</taxon>
        <taxon>Actinomycetota</taxon>
        <taxon>Actinomycetes</taxon>
        <taxon>Micrococcales</taxon>
        <taxon>Beutenbergiaceae</taxon>
        <taxon>Beutenbergia</taxon>
    </lineage>
</organism>
<dbReference type="Pfam" id="PF00557">
    <property type="entry name" value="Peptidase_M24"/>
    <property type="match status" value="1"/>
</dbReference>
<dbReference type="CDD" id="cd01086">
    <property type="entry name" value="MetAP1"/>
    <property type="match status" value="1"/>
</dbReference>
<comment type="function">
    <text evidence="1 6">Removes the N-terminal methionine from nascent proteins. The N-terminal methionine is often cleaved when the second residue in the primary sequence is small and uncharged (Met-Ala-, Cys, Gly, Pro, Ser, Thr, or Val). Requires deformylation of the N(alpha)-formylated initiator methionine before it can be hydrolyzed.</text>
</comment>
<dbReference type="PROSITE" id="PS00680">
    <property type="entry name" value="MAP_1"/>
    <property type="match status" value="1"/>
</dbReference>
<dbReference type="AlphaFoldDB" id="C5C0G9"/>
<evidence type="ECO:0000256" key="6">
    <source>
        <dbReference type="HAMAP-Rule" id="MF_01974"/>
    </source>
</evidence>
<evidence type="ECO:0000256" key="4">
    <source>
        <dbReference type="ARBA" id="ARBA00022723"/>
    </source>
</evidence>
<dbReference type="HAMAP" id="MF_01974">
    <property type="entry name" value="MetAP_1"/>
    <property type="match status" value="1"/>
</dbReference>
<dbReference type="PANTHER" id="PTHR43330">
    <property type="entry name" value="METHIONINE AMINOPEPTIDASE"/>
    <property type="match status" value="1"/>
</dbReference>
<dbReference type="Gene3D" id="3.90.230.10">
    <property type="entry name" value="Creatinase/methionine aminopeptidase superfamily"/>
    <property type="match status" value="1"/>
</dbReference>
<feature type="binding site" evidence="6">
    <location>
        <position position="242"/>
    </location>
    <ligand>
        <name>a divalent metal cation</name>
        <dbReference type="ChEBI" id="CHEBI:60240"/>
        <label>1</label>
    </ligand>
</feature>
<evidence type="ECO:0000256" key="3">
    <source>
        <dbReference type="ARBA" id="ARBA00022670"/>
    </source>
</evidence>
<accession>C5C0G9</accession>
<feature type="binding site" evidence="6">
    <location>
        <position position="110"/>
    </location>
    <ligand>
        <name>a divalent metal cation</name>
        <dbReference type="ChEBI" id="CHEBI:60240"/>
        <label>2</label>
        <note>catalytic</note>
    </ligand>
</feature>
<dbReference type="Proteomes" id="UP000007962">
    <property type="component" value="Chromosome"/>
</dbReference>
<comment type="subunit">
    <text evidence="6">Monomer.</text>
</comment>